<evidence type="ECO:0000256" key="1">
    <source>
        <dbReference type="SAM" id="MobiDB-lite"/>
    </source>
</evidence>
<protein>
    <submittedName>
        <fullName evidence="2">Uncharacterized protein</fullName>
    </submittedName>
</protein>
<name>B2VD03_ERWT9</name>
<dbReference type="Proteomes" id="UP000001726">
    <property type="component" value="Chromosome"/>
</dbReference>
<proteinExistence type="predicted"/>
<gene>
    <name evidence="2" type="ordered locus">ETA_29330</name>
</gene>
<dbReference type="KEGG" id="eta:ETA_29330"/>
<evidence type="ECO:0000313" key="2">
    <source>
        <dbReference type="EMBL" id="CAO97979.1"/>
    </source>
</evidence>
<sequence>MVNITTGFLRVFGISGSRPIATQTPGHSFFSRIVGVKNSVNQLNQRLKPASLPKAFEGVNATAAPENLVALKDRQIAFSVGPQNIIRRNNVANPDISAPVCLYTDKKRDNTSVQKPGLATMLKAALKEFESNRNKNIPGNSTSASVVNVTAPPNHPTFKYPVTLPSEERCLKPHRQAPPLPEIRNFASDKPRFNADNTESTIAAAPKTLMKEIMWHLELYDDIELAAKKNPEGYSTLRTSE</sequence>
<dbReference type="AlphaFoldDB" id="B2VD03"/>
<keyword evidence="3" id="KW-1185">Reference proteome</keyword>
<organism evidence="2 3">
    <name type="scientific">Erwinia tasmaniensis (strain DSM 17950 / CFBP 7177 / CIP 109463 / NCPPB 4357 / Et1/99)</name>
    <dbReference type="NCBI Taxonomy" id="465817"/>
    <lineage>
        <taxon>Bacteria</taxon>
        <taxon>Pseudomonadati</taxon>
        <taxon>Pseudomonadota</taxon>
        <taxon>Gammaproteobacteria</taxon>
        <taxon>Enterobacterales</taxon>
        <taxon>Erwiniaceae</taxon>
        <taxon>Erwinia</taxon>
    </lineage>
</organism>
<accession>B2VD03</accession>
<reference evidence="2 3" key="1">
    <citation type="journal article" date="2008" name="Environ. Microbiol.">
        <title>The genome of Erwinia tasmaniensis strain Et1/99, a non-pathogenic bacterium in the genus Erwinia.</title>
        <authorList>
            <person name="Kube M."/>
            <person name="Migdoll A.M."/>
            <person name="Mueller I."/>
            <person name="Kuhl H."/>
            <person name="Beck A."/>
            <person name="Reinhardt R."/>
            <person name="Geider K."/>
        </authorList>
    </citation>
    <scope>NUCLEOTIDE SEQUENCE [LARGE SCALE GENOMIC DNA]</scope>
    <source>
        <strain evidence="3">DSM 17950 / CFBP 7177 / CIP 109463 / NCPPB 4357 / Et1/99</strain>
    </source>
</reference>
<dbReference type="HOGENOM" id="CLU_1150474_0_0_6"/>
<evidence type="ECO:0000313" key="3">
    <source>
        <dbReference type="Proteomes" id="UP000001726"/>
    </source>
</evidence>
<dbReference type="EMBL" id="CU468135">
    <property type="protein sequence ID" value="CAO97979.1"/>
    <property type="molecule type" value="Genomic_DNA"/>
</dbReference>
<feature type="region of interest" description="Disordered" evidence="1">
    <location>
        <begin position="174"/>
        <end position="194"/>
    </location>
</feature>
<dbReference type="RefSeq" id="WP_012442633.1">
    <property type="nucleotide sequence ID" value="NC_010694.1"/>
</dbReference>